<keyword evidence="2" id="KW-1185">Reference proteome</keyword>
<reference evidence="3" key="1">
    <citation type="submission" date="2017-02" db="UniProtKB">
        <authorList>
            <consortium name="WormBaseParasite"/>
        </authorList>
    </citation>
    <scope>IDENTIFICATION</scope>
</reference>
<evidence type="ECO:0000313" key="2">
    <source>
        <dbReference type="Proteomes" id="UP000046392"/>
    </source>
</evidence>
<feature type="compositionally biased region" description="Low complexity" evidence="1">
    <location>
        <begin position="30"/>
        <end position="42"/>
    </location>
</feature>
<dbReference type="WBParaSite" id="SPAL_0000114200.1">
    <property type="protein sequence ID" value="SPAL_0000114200.1"/>
    <property type="gene ID" value="SPAL_0000114200"/>
</dbReference>
<organism evidence="2 3">
    <name type="scientific">Strongyloides papillosus</name>
    <name type="common">Intestinal threadworm</name>
    <dbReference type="NCBI Taxonomy" id="174720"/>
    <lineage>
        <taxon>Eukaryota</taxon>
        <taxon>Metazoa</taxon>
        <taxon>Ecdysozoa</taxon>
        <taxon>Nematoda</taxon>
        <taxon>Chromadorea</taxon>
        <taxon>Rhabditida</taxon>
        <taxon>Tylenchina</taxon>
        <taxon>Panagrolaimomorpha</taxon>
        <taxon>Strongyloidoidea</taxon>
        <taxon>Strongyloididae</taxon>
        <taxon>Strongyloides</taxon>
    </lineage>
</organism>
<proteinExistence type="predicted"/>
<sequence length="86" mass="9126">MEHLMAKIVVVISVSSNQSQPTDLHEKKTNVTTTPPVSPKTTATVRAVAPTAITAEVTATSFLPQVTPAYLTFLMSPAPNVLFFAA</sequence>
<evidence type="ECO:0000256" key="1">
    <source>
        <dbReference type="SAM" id="MobiDB-lite"/>
    </source>
</evidence>
<accession>A0A0N5B4Z4</accession>
<name>A0A0N5B4Z4_STREA</name>
<dbReference type="AlphaFoldDB" id="A0A0N5B4Z4"/>
<feature type="region of interest" description="Disordered" evidence="1">
    <location>
        <begin position="19"/>
        <end position="42"/>
    </location>
</feature>
<evidence type="ECO:0000313" key="3">
    <source>
        <dbReference type="WBParaSite" id="SPAL_0000114200.1"/>
    </source>
</evidence>
<dbReference type="Proteomes" id="UP000046392">
    <property type="component" value="Unplaced"/>
</dbReference>
<protein>
    <submittedName>
        <fullName evidence="3">Uncharacterized protein</fullName>
    </submittedName>
</protein>